<evidence type="ECO:0000313" key="1">
    <source>
        <dbReference type="EMBL" id="KKM93460.1"/>
    </source>
</evidence>
<dbReference type="EMBL" id="LAZR01006262">
    <property type="protein sequence ID" value="KKM93460.1"/>
    <property type="molecule type" value="Genomic_DNA"/>
</dbReference>
<gene>
    <name evidence="1" type="ORF">LCGC14_1208110</name>
</gene>
<sequence>MKIKILDDEKLEAVVDEWCHEDWATRYTSLNRGHYEDILPIVAQAQAKYAMEQVIEWVDAERKTQKLIKEKLKGTEARIFTAGKIKALQQVIDKLKQMAEGE</sequence>
<name>A0A0F9NX73_9ZZZZ</name>
<dbReference type="AlphaFoldDB" id="A0A0F9NX73"/>
<accession>A0A0F9NX73</accession>
<protein>
    <submittedName>
        <fullName evidence="1">Uncharacterized protein</fullName>
    </submittedName>
</protein>
<comment type="caution">
    <text evidence="1">The sequence shown here is derived from an EMBL/GenBank/DDBJ whole genome shotgun (WGS) entry which is preliminary data.</text>
</comment>
<proteinExistence type="predicted"/>
<reference evidence="1" key="1">
    <citation type="journal article" date="2015" name="Nature">
        <title>Complex archaea that bridge the gap between prokaryotes and eukaryotes.</title>
        <authorList>
            <person name="Spang A."/>
            <person name="Saw J.H."/>
            <person name="Jorgensen S.L."/>
            <person name="Zaremba-Niedzwiedzka K."/>
            <person name="Martijn J."/>
            <person name="Lind A.E."/>
            <person name="van Eijk R."/>
            <person name="Schleper C."/>
            <person name="Guy L."/>
            <person name="Ettema T.J."/>
        </authorList>
    </citation>
    <scope>NUCLEOTIDE SEQUENCE</scope>
</reference>
<organism evidence="1">
    <name type="scientific">marine sediment metagenome</name>
    <dbReference type="NCBI Taxonomy" id="412755"/>
    <lineage>
        <taxon>unclassified sequences</taxon>
        <taxon>metagenomes</taxon>
        <taxon>ecological metagenomes</taxon>
    </lineage>
</organism>